<dbReference type="Pfam" id="PF02606">
    <property type="entry name" value="LpxK"/>
    <property type="match status" value="1"/>
</dbReference>
<evidence type="ECO:0000313" key="15">
    <source>
        <dbReference type="Proteomes" id="UP000193391"/>
    </source>
</evidence>
<dbReference type="RefSeq" id="WP_085580543.1">
    <property type="nucleotide sequence ID" value="NZ_JFKA01000002.1"/>
</dbReference>
<dbReference type="Proteomes" id="UP000193391">
    <property type="component" value="Unassembled WGS sequence"/>
</dbReference>
<evidence type="ECO:0000256" key="11">
    <source>
        <dbReference type="ARBA" id="ARBA00023098"/>
    </source>
</evidence>
<keyword evidence="15" id="KW-1185">Reference proteome</keyword>
<dbReference type="GO" id="GO:0009244">
    <property type="term" value="P:lipopolysaccharide core region biosynthetic process"/>
    <property type="evidence" value="ECO:0007669"/>
    <property type="project" value="TreeGrafter"/>
</dbReference>
<accession>A0A1Y2L2M9</accession>
<evidence type="ECO:0000256" key="10">
    <source>
        <dbReference type="ARBA" id="ARBA00022840"/>
    </source>
</evidence>
<evidence type="ECO:0000313" key="14">
    <source>
        <dbReference type="EMBL" id="OSQ39595.1"/>
    </source>
</evidence>
<dbReference type="NCBIfam" id="TIGR00682">
    <property type="entry name" value="lpxK"/>
    <property type="match status" value="1"/>
</dbReference>
<keyword evidence="8 13" id="KW-0547">Nucleotide-binding</keyword>
<keyword evidence="9 13" id="KW-0418">Kinase</keyword>
<comment type="pathway">
    <text evidence="2 13">Glycolipid biosynthesis; lipid IV(A) biosynthesis; lipid IV(A) from (3R)-3-hydroxytetradecanoyl-[acyl-carrier-protein] and UDP-N-acetyl-alpha-D-glucosamine: step 6/6.</text>
</comment>
<name>A0A1Y2L2M9_9PROT</name>
<proteinExistence type="inferred from homology"/>
<dbReference type="EC" id="2.7.1.130" evidence="3 13"/>
<dbReference type="EMBL" id="JFKA01000002">
    <property type="protein sequence ID" value="OSQ39595.1"/>
    <property type="molecule type" value="Genomic_DNA"/>
</dbReference>
<dbReference type="InterPro" id="IPR027417">
    <property type="entry name" value="P-loop_NTPase"/>
</dbReference>
<dbReference type="SUPFAM" id="SSF52540">
    <property type="entry name" value="P-loop containing nucleoside triphosphate hydrolases"/>
    <property type="match status" value="1"/>
</dbReference>
<sequence>MHAPDFWQNNGFLARALAPLSRLWRAGAAWKAATTPAFHPGCKVICLGNFTVGGAGKTPSAQAIQAILRDLGHSPHFLSRGYGGTISGPHRVDLTTDTATQVGDEPLLLARCGPTWISRDRACGARAIKSAGADVIIMDDGLQNPSVIKDFAIVVIDGATGFGNGRVMPAGPLRETTQSGFSKVAAAIIIGPDQTGISQRIPAHVAVFSAQICAQNPDEFTGQNVVAFAGIGRPEKFYQSLRDCNANIVAARDFADHHMYKPGEIQDLQGLAQQHGAHLVTTEKDLVRLPLALQHDIKTLRIALEFDDLHGIKEIIKTVFANGA</sequence>
<dbReference type="STRING" id="1293891.TMES_06195"/>
<evidence type="ECO:0000256" key="3">
    <source>
        <dbReference type="ARBA" id="ARBA00012071"/>
    </source>
</evidence>
<keyword evidence="5 13" id="KW-0444">Lipid biosynthesis</keyword>
<dbReference type="GO" id="GO:0009245">
    <property type="term" value="P:lipid A biosynthetic process"/>
    <property type="evidence" value="ECO:0007669"/>
    <property type="project" value="UniProtKB-UniRule"/>
</dbReference>
<gene>
    <name evidence="13" type="primary">lpxK</name>
    <name evidence="14" type="ORF">TMES_06195</name>
</gene>
<evidence type="ECO:0000256" key="2">
    <source>
        <dbReference type="ARBA" id="ARBA00004870"/>
    </source>
</evidence>
<keyword evidence="10 13" id="KW-0067">ATP-binding</keyword>
<organism evidence="14 15">
    <name type="scientific">Thalassospira mesophila</name>
    <dbReference type="NCBI Taxonomy" id="1293891"/>
    <lineage>
        <taxon>Bacteria</taxon>
        <taxon>Pseudomonadati</taxon>
        <taxon>Pseudomonadota</taxon>
        <taxon>Alphaproteobacteria</taxon>
        <taxon>Rhodospirillales</taxon>
        <taxon>Thalassospiraceae</taxon>
        <taxon>Thalassospira</taxon>
    </lineage>
</organism>
<comment type="catalytic activity">
    <reaction evidence="13">
        <text>a lipid A disaccharide + ATP = a lipid IVA + ADP + H(+)</text>
        <dbReference type="Rhea" id="RHEA:67840"/>
        <dbReference type="ChEBI" id="CHEBI:15378"/>
        <dbReference type="ChEBI" id="CHEBI:30616"/>
        <dbReference type="ChEBI" id="CHEBI:176343"/>
        <dbReference type="ChEBI" id="CHEBI:176425"/>
        <dbReference type="ChEBI" id="CHEBI:456216"/>
        <dbReference type="EC" id="2.7.1.130"/>
    </reaction>
</comment>
<evidence type="ECO:0000256" key="1">
    <source>
        <dbReference type="ARBA" id="ARBA00002274"/>
    </source>
</evidence>
<feature type="binding site" evidence="13">
    <location>
        <begin position="51"/>
        <end position="58"/>
    </location>
    <ligand>
        <name>ATP</name>
        <dbReference type="ChEBI" id="CHEBI:30616"/>
    </ligand>
</feature>
<dbReference type="GO" id="GO:0005886">
    <property type="term" value="C:plasma membrane"/>
    <property type="evidence" value="ECO:0007669"/>
    <property type="project" value="TreeGrafter"/>
</dbReference>
<comment type="caution">
    <text evidence="14">The sequence shown here is derived from an EMBL/GenBank/DDBJ whole genome shotgun (WGS) entry which is preliminary data.</text>
</comment>
<comment type="function">
    <text evidence="1 13">Transfers the gamma-phosphate of ATP to the 4'-position of a tetraacyldisaccharide 1-phosphate intermediate (termed DS-1-P) to form tetraacyldisaccharide 1,4'-bis-phosphate (lipid IVA).</text>
</comment>
<dbReference type="HAMAP" id="MF_00409">
    <property type="entry name" value="LpxK"/>
    <property type="match status" value="1"/>
</dbReference>
<evidence type="ECO:0000256" key="6">
    <source>
        <dbReference type="ARBA" id="ARBA00022556"/>
    </source>
</evidence>
<dbReference type="PANTHER" id="PTHR42724">
    <property type="entry name" value="TETRAACYLDISACCHARIDE 4'-KINASE"/>
    <property type="match status" value="1"/>
</dbReference>
<keyword evidence="11 13" id="KW-0443">Lipid metabolism</keyword>
<dbReference type="AlphaFoldDB" id="A0A1Y2L2M9"/>
<keyword evidence="7 13" id="KW-0808">Transferase</keyword>
<reference evidence="14 15" key="1">
    <citation type="submission" date="2014-03" db="EMBL/GenBank/DDBJ databases">
        <title>The draft genome sequence of Thalassospira mesophila JCM 18969.</title>
        <authorList>
            <person name="Lai Q."/>
            <person name="Shao Z."/>
        </authorList>
    </citation>
    <scope>NUCLEOTIDE SEQUENCE [LARGE SCALE GENOMIC DNA]</scope>
    <source>
        <strain evidence="14 15">JCM 18969</strain>
    </source>
</reference>
<evidence type="ECO:0000256" key="12">
    <source>
        <dbReference type="ARBA" id="ARBA00029757"/>
    </source>
</evidence>
<dbReference type="OrthoDB" id="9766423at2"/>
<dbReference type="InterPro" id="IPR003758">
    <property type="entry name" value="LpxK"/>
</dbReference>
<evidence type="ECO:0000256" key="9">
    <source>
        <dbReference type="ARBA" id="ARBA00022777"/>
    </source>
</evidence>
<evidence type="ECO:0000256" key="8">
    <source>
        <dbReference type="ARBA" id="ARBA00022741"/>
    </source>
</evidence>
<evidence type="ECO:0000256" key="13">
    <source>
        <dbReference type="HAMAP-Rule" id="MF_00409"/>
    </source>
</evidence>
<protein>
    <recommendedName>
        <fullName evidence="4 13">Tetraacyldisaccharide 4'-kinase</fullName>
        <ecNumber evidence="3 13">2.7.1.130</ecNumber>
    </recommendedName>
    <alternativeName>
        <fullName evidence="12 13">Lipid A 4'-kinase</fullName>
    </alternativeName>
</protein>
<evidence type="ECO:0000256" key="7">
    <source>
        <dbReference type="ARBA" id="ARBA00022679"/>
    </source>
</evidence>
<evidence type="ECO:0000256" key="4">
    <source>
        <dbReference type="ARBA" id="ARBA00016436"/>
    </source>
</evidence>
<dbReference type="UniPathway" id="UPA00359">
    <property type="reaction ID" value="UER00482"/>
</dbReference>
<dbReference type="GO" id="GO:0005524">
    <property type="term" value="F:ATP binding"/>
    <property type="evidence" value="ECO:0007669"/>
    <property type="project" value="UniProtKB-UniRule"/>
</dbReference>
<dbReference type="GO" id="GO:0009029">
    <property type="term" value="F:lipid-A 4'-kinase activity"/>
    <property type="evidence" value="ECO:0007669"/>
    <property type="project" value="UniProtKB-UniRule"/>
</dbReference>
<evidence type="ECO:0000256" key="5">
    <source>
        <dbReference type="ARBA" id="ARBA00022516"/>
    </source>
</evidence>
<keyword evidence="6 13" id="KW-0441">Lipid A biosynthesis</keyword>
<dbReference type="PANTHER" id="PTHR42724:SF1">
    <property type="entry name" value="TETRAACYLDISACCHARIDE 4'-KINASE, MITOCHONDRIAL-RELATED"/>
    <property type="match status" value="1"/>
</dbReference>
<comment type="similarity">
    <text evidence="13">Belongs to the LpxK family.</text>
</comment>